<evidence type="ECO:0000313" key="3">
    <source>
        <dbReference type="Proteomes" id="UP000535020"/>
    </source>
</evidence>
<evidence type="ECO:0000313" key="2">
    <source>
        <dbReference type="EMBL" id="NYA72364.1"/>
    </source>
</evidence>
<sequence length="226" mass="26578">MRLVSSLLFITLFGWCASAQVTPKDSIPSDLNPSEQDSIMEVMLDEVYIGKQPLNYADKKEFLILQNRVYKVYPYARIASERLTMLDRNMSKLKTAKEKKKYYKIVEDYIENEFSEKLKKLSRKQGQILIKLIYRQTGRTTYSIIKDYKSGWKAFWSNSTAKVFDLDLKRGYDPYQVNEDYLIETILVRAFESGRLQKQEAAKPVDMDELDKYWLSKAIEQAKQKN</sequence>
<dbReference type="EMBL" id="JACBJI010000007">
    <property type="protein sequence ID" value="NYA72364.1"/>
    <property type="molecule type" value="Genomic_DNA"/>
</dbReference>
<keyword evidence="3" id="KW-1185">Reference proteome</keyword>
<evidence type="ECO:0000256" key="1">
    <source>
        <dbReference type="SAM" id="SignalP"/>
    </source>
</evidence>
<accession>A0A7Y9C7G5</accession>
<comment type="caution">
    <text evidence="2">The sequence shown here is derived from an EMBL/GenBank/DDBJ whole genome shotgun (WGS) entry which is preliminary data.</text>
</comment>
<organism evidence="2 3">
    <name type="scientific">Flavobacterium agri</name>
    <dbReference type="NCBI Taxonomy" id="2743471"/>
    <lineage>
        <taxon>Bacteria</taxon>
        <taxon>Pseudomonadati</taxon>
        <taxon>Bacteroidota</taxon>
        <taxon>Flavobacteriia</taxon>
        <taxon>Flavobacteriales</taxon>
        <taxon>Flavobacteriaceae</taxon>
        <taxon>Flavobacterium</taxon>
    </lineage>
</organism>
<keyword evidence="1" id="KW-0732">Signal</keyword>
<name>A0A7Y9C7G5_9FLAO</name>
<feature type="signal peptide" evidence="1">
    <location>
        <begin position="1"/>
        <end position="19"/>
    </location>
</feature>
<gene>
    <name evidence="2" type="ORF">HZF10_15650</name>
</gene>
<dbReference type="RefSeq" id="WP_176007166.1">
    <property type="nucleotide sequence ID" value="NZ_JABWMI010000018.1"/>
</dbReference>
<feature type="chain" id="PRO_5030721683" evidence="1">
    <location>
        <begin position="20"/>
        <end position="226"/>
    </location>
</feature>
<proteinExistence type="predicted"/>
<dbReference type="AlphaFoldDB" id="A0A7Y9C7G5"/>
<dbReference type="Pfam" id="PF14127">
    <property type="entry name" value="DUF4294"/>
    <property type="match status" value="1"/>
</dbReference>
<dbReference type="Proteomes" id="UP000535020">
    <property type="component" value="Unassembled WGS sequence"/>
</dbReference>
<reference evidence="2 3" key="1">
    <citation type="submission" date="2020-07" db="EMBL/GenBank/DDBJ databases">
        <authorList>
            <person name="Sun Q."/>
        </authorList>
    </citation>
    <scope>NUCLEOTIDE SEQUENCE [LARGE SCALE GENOMIC DNA]</scope>
    <source>
        <strain evidence="2 3">MAH-1</strain>
    </source>
</reference>
<protein>
    <submittedName>
        <fullName evidence="2">DUF4294 domain-containing protein</fullName>
    </submittedName>
</protein>
<dbReference type="InterPro" id="IPR025636">
    <property type="entry name" value="DUF4294"/>
</dbReference>